<dbReference type="PANTHER" id="PTHR10587:SF128">
    <property type="entry name" value="POLYSACCHARIDE DEACETYLASE PDAB-RELATED"/>
    <property type="match status" value="1"/>
</dbReference>
<name>A0ABT4CUX8_9CLOT</name>
<accession>A0ABT4CUX8</accession>
<gene>
    <name evidence="3" type="primary">pdaB</name>
    <name evidence="3" type="ORF">OW763_00280</name>
</gene>
<dbReference type="RefSeq" id="WP_268039052.1">
    <property type="nucleotide sequence ID" value="NZ_JAPQER010000001.1"/>
</dbReference>
<dbReference type="PANTHER" id="PTHR10587">
    <property type="entry name" value="GLYCOSYL TRANSFERASE-RELATED"/>
    <property type="match status" value="1"/>
</dbReference>
<keyword evidence="1" id="KW-1133">Transmembrane helix</keyword>
<dbReference type="CDD" id="cd10917">
    <property type="entry name" value="CE4_NodB_like_6s_7s"/>
    <property type="match status" value="1"/>
</dbReference>
<dbReference type="SUPFAM" id="SSF88713">
    <property type="entry name" value="Glycoside hydrolase/deacetylase"/>
    <property type="match status" value="1"/>
</dbReference>
<sequence length="255" mass="29341">MKILVISKRSKQQNILLAIAMVVLLGFTAIVINYTSKGVFAKKKKLPIYCVDSKEKKIAISFDASWGANNTIKILDILDKYDIKATFFLVGRWIDEFPEETKEIYKRGNEIGNHSNSHPDMNTVSNEKIIKEIAITDAKLMQLIGIDTKLFRFPSGSYNDRTIETVESTNHYCIQWDVDSIDWKEQGAELEYNRVVKKIKPGSIVLFHNAAKFTPENLPRLIKKLKSEDYEFVTISDLIYKENYRIDHTGKQVLN</sequence>
<evidence type="ECO:0000313" key="4">
    <source>
        <dbReference type="Proteomes" id="UP001078443"/>
    </source>
</evidence>
<dbReference type="EMBL" id="JAPQER010000001">
    <property type="protein sequence ID" value="MCY6482794.1"/>
    <property type="molecule type" value="Genomic_DNA"/>
</dbReference>
<dbReference type="Proteomes" id="UP001078443">
    <property type="component" value="Unassembled WGS sequence"/>
</dbReference>
<proteinExistence type="predicted"/>
<dbReference type="InterPro" id="IPR002509">
    <property type="entry name" value="NODB_dom"/>
</dbReference>
<dbReference type="InterPro" id="IPR050248">
    <property type="entry name" value="Polysacc_deacetylase_ArnD"/>
</dbReference>
<feature type="domain" description="NodB homology" evidence="2">
    <location>
        <begin position="56"/>
        <end position="233"/>
    </location>
</feature>
<keyword evidence="1" id="KW-0472">Membrane</keyword>
<organism evidence="3 4">
    <name type="scientific">Clostridium aestuarii</name>
    <dbReference type="NCBI Taxonomy" id="338193"/>
    <lineage>
        <taxon>Bacteria</taxon>
        <taxon>Bacillati</taxon>
        <taxon>Bacillota</taxon>
        <taxon>Clostridia</taxon>
        <taxon>Eubacteriales</taxon>
        <taxon>Clostridiaceae</taxon>
        <taxon>Clostridium</taxon>
    </lineage>
</organism>
<dbReference type="NCBIfam" id="TIGR02764">
    <property type="entry name" value="spore_ybaN_pdaB"/>
    <property type="match status" value="1"/>
</dbReference>
<evidence type="ECO:0000259" key="2">
    <source>
        <dbReference type="PROSITE" id="PS51677"/>
    </source>
</evidence>
<dbReference type="Pfam" id="PF01522">
    <property type="entry name" value="Polysacc_deac_1"/>
    <property type="match status" value="1"/>
</dbReference>
<protein>
    <submittedName>
        <fullName evidence="3">Polysaccharide deacetylase family sporulation protein PdaB</fullName>
    </submittedName>
</protein>
<dbReference type="Gene3D" id="3.20.20.370">
    <property type="entry name" value="Glycoside hydrolase/deacetylase"/>
    <property type="match status" value="1"/>
</dbReference>
<comment type="caution">
    <text evidence="3">The sequence shown here is derived from an EMBL/GenBank/DDBJ whole genome shotgun (WGS) entry which is preliminary data.</text>
</comment>
<evidence type="ECO:0000256" key="1">
    <source>
        <dbReference type="SAM" id="Phobius"/>
    </source>
</evidence>
<dbReference type="InterPro" id="IPR011330">
    <property type="entry name" value="Glyco_hydro/deAcase_b/a-brl"/>
</dbReference>
<dbReference type="InterPro" id="IPR014132">
    <property type="entry name" value="PdaB-like"/>
</dbReference>
<dbReference type="PROSITE" id="PS51677">
    <property type="entry name" value="NODB"/>
    <property type="match status" value="1"/>
</dbReference>
<keyword evidence="4" id="KW-1185">Reference proteome</keyword>
<evidence type="ECO:0000313" key="3">
    <source>
        <dbReference type="EMBL" id="MCY6482794.1"/>
    </source>
</evidence>
<reference evidence="3" key="1">
    <citation type="submission" date="2022-12" db="EMBL/GenBank/DDBJ databases">
        <authorList>
            <person name="Wang J."/>
        </authorList>
    </citation>
    <scope>NUCLEOTIDE SEQUENCE</scope>
    <source>
        <strain evidence="3">HY-45-18</strain>
    </source>
</reference>
<feature type="transmembrane region" description="Helical" evidence="1">
    <location>
        <begin position="15"/>
        <end position="35"/>
    </location>
</feature>
<keyword evidence="1" id="KW-0812">Transmembrane</keyword>